<accession>A0ACB8TAP7</accession>
<reference evidence="1" key="2">
    <citation type="journal article" date="2022" name="New Phytol.">
        <title>Evolutionary transition to the ectomycorrhizal habit in the genomes of a hyperdiverse lineage of mushroom-forming fungi.</title>
        <authorList>
            <person name="Looney B."/>
            <person name="Miyauchi S."/>
            <person name="Morin E."/>
            <person name="Drula E."/>
            <person name="Courty P.E."/>
            <person name="Kohler A."/>
            <person name="Kuo A."/>
            <person name="LaButti K."/>
            <person name="Pangilinan J."/>
            <person name="Lipzen A."/>
            <person name="Riley R."/>
            <person name="Andreopoulos W."/>
            <person name="He G."/>
            <person name="Johnson J."/>
            <person name="Nolan M."/>
            <person name="Tritt A."/>
            <person name="Barry K.W."/>
            <person name="Grigoriev I.V."/>
            <person name="Nagy L.G."/>
            <person name="Hibbett D."/>
            <person name="Henrissat B."/>
            <person name="Matheny P.B."/>
            <person name="Labbe J."/>
            <person name="Martin F.M."/>
        </authorList>
    </citation>
    <scope>NUCLEOTIDE SEQUENCE</scope>
    <source>
        <strain evidence="1">HHB10654</strain>
    </source>
</reference>
<organism evidence="1 2">
    <name type="scientific">Artomyces pyxidatus</name>
    <dbReference type="NCBI Taxonomy" id="48021"/>
    <lineage>
        <taxon>Eukaryota</taxon>
        <taxon>Fungi</taxon>
        <taxon>Dikarya</taxon>
        <taxon>Basidiomycota</taxon>
        <taxon>Agaricomycotina</taxon>
        <taxon>Agaricomycetes</taxon>
        <taxon>Russulales</taxon>
        <taxon>Auriscalpiaceae</taxon>
        <taxon>Artomyces</taxon>
    </lineage>
</organism>
<dbReference type="Proteomes" id="UP000814140">
    <property type="component" value="Unassembled WGS sequence"/>
</dbReference>
<reference evidence="1" key="1">
    <citation type="submission" date="2021-03" db="EMBL/GenBank/DDBJ databases">
        <authorList>
            <consortium name="DOE Joint Genome Institute"/>
            <person name="Ahrendt S."/>
            <person name="Looney B.P."/>
            <person name="Miyauchi S."/>
            <person name="Morin E."/>
            <person name="Drula E."/>
            <person name="Courty P.E."/>
            <person name="Chicoki N."/>
            <person name="Fauchery L."/>
            <person name="Kohler A."/>
            <person name="Kuo A."/>
            <person name="Labutti K."/>
            <person name="Pangilinan J."/>
            <person name="Lipzen A."/>
            <person name="Riley R."/>
            <person name="Andreopoulos W."/>
            <person name="He G."/>
            <person name="Johnson J."/>
            <person name="Barry K.W."/>
            <person name="Grigoriev I.V."/>
            <person name="Nagy L."/>
            <person name="Hibbett D."/>
            <person name="Henrissat B."/>
            <person name="Matheny P.B."/>
            <person name="Labbe J."/>
            <person name="Martin F."/>
        </authorList>
    </citation>
    <scope>NUCLEOTIDE SEQUENCE</scope>
    <source>
        <strain evidence="1">HHB10654</strain>
    </source>
</reference>
<comment type="caution">
    <text evidence="1">The sequence shown here is derived from an EMBL/GenBank/DDBJ whole genome shotgun (WGS) entry which is preliminary data.</text>
</comment>
<proteinExistence type="predicted"/>
<evidence type="ECO:0000313" key="2">
    <source>
        <dbReference type="Proteomes" id="UP000814140"/>
    </source>
</evidence>
<gene>
    <name evidence="1" type="ORF">BV25DRAFT_1988957</name>
</gene>
<name>A0ACB8TAP7_9AGAM</name>
<sequence>MASQMTYSDPSDEEAPLDRQASEIGSRRRSTRACDQCRRTKSKCQRYGTDEDPCHGCMTAGISCTYAGPSHKRGPPKGYIHAIERRLHQVEALMGTLIGSSDPRAQSLFKDLSKDPLARQVIHRVNHGPFGPKGRLSHPFGSTKEEFLAAIMKSATEPVPSPSSSRRSLSVKQSELSAMSPNNAWQARLQELLVSSAPAIPAELTHHCLGDDGRVDSPPSSASSRSFPPSASDDAGSPSGSNFLLQGRDDVGFKTNSLGLRLSRESLVAGEELGLYGKSSGLHLLKTHCNSNTAGSVFLCEPSLSAAAESLFEPQFPDPSSKAHLVTLYFEHVHPLFPALHRESFLDIYQQWSKQNTAFSVNASLGSHTSFRLLLLSMFALSSRFSNGLESRRYGEDARRLLHSITDNACIFTCQALVLLAYHDMGESTTVRAWNQIGSAIRMGQDLGLNRLHLPRFAKDLLSGDAEVCLRRHLWFGCCIAEKHISVLLDRSSGLVLSGRDALLFDAHLSERTSPAVYPISSDGELISSCFQSFASLTTIISAILELVYTVERSSKFSLRDTVTDLGTRLSQWHAELPTYLRDTSGPGISTPPPYVLQLHLHYWSAVILLYRSLLENAPSYAPSTFLGTRTVDDKRALAVCINAADEIIAIASVWESQFSFAKASPFVPGYLMTAGIIRMVAPLRDMKTGNLDQLQDLLQKIEPTWPTARAVLKVFEQQSQPTNPPDAPFTPSATIRLKRSLTDMSDLVEDGGRRMRPIPDALMQSPQLSQFSAPEHARAHVRSPLLGVTFSEPRDAFADFQWEGERVGGMEYAFPDTTLVSFPSAMDGEWPHHHPMDYVSGL</sequence>
<evidence type="ECO:0000313" key="1">
    <source>
        <dbReference type="EMBL" id="KAI0065878.1"/>
    </source>
</evidence>
<dbReference type="EMBL" id="MU277194">
    <property type="protein sequence ID" value="KAI0065878.1"/>
    <property type="molecule type" value="Genomic_DNA"/>
</dbReference>
<keyword evidence="2" id="KW-1185">Reference proteome</keyword>
<protein>
    <submittedName>
        <fullName evidence="1">Uncharacterized protein</fullName>
    </submittedName>
</protein>